<accession>A0A6A5UJX9</accession>
<organism evidence="3 4">
    <name type="scientific">Byssothecium circinans</name>
    <dbReference type="NCBI Taxonomy" id="147558"/>
    <lineage>
        <taxon>Eukaryota</taxon>
        <taxon>Fungi</taxon>
        <taxon>Dikarya</taxon>
        <taxon>Ascomycota</taxon>
        <taxon>Pezizomycotina</taxon>
        <taxon>Dothideomycetes</taxon>
        <taxon>Pleosporomycetidae</taxon>
        <taxon>Pleosporales</taxon>
        <taxon>Massarineae</taxon>
        <taxon>Massarinaceae</taxon>
        <taxon>Byssothecium</taxon>
    </lineage>
</organism>
<evidence type="ECO:0000256" key="1">
    <source>
        <dbReference type="SAM" id="MobiDB-lite"/>
    </source>
</evidence>
<feature type="domain" description="Cytosolic endo-beta-N-acetylglucosaminidase TIM barrel" evidence="2">
    <location>
        <begin position="106"/>
        <end position="423"/>
    </location>
</feature>
<dbReference type="Gene3D" id="3.20.20.80">
    <property type="entry name" value="Glycosidases"/>
    <property type="match status" value="1"/>
</dbReference>
<dbReference type="PANTHER" id="PTHR13246">
    <property type="entry name" value="ENDO BETA N-ACETYLGLUCOSAMINIDASE"/>
    <property type="match status" value="1"/>
</dbReference>
<keyword evidence="4" id="KW-1185">Reference proteome</keyword>
<sequence>MASMLGWKDIVRPIRDGYRHLFPSPDTGPTPEERARQRELDRLKGFTYFDTFVQLESWTVSDSDPIQRANTPLLPRPSTTHEKGEQKPSILLCHDYSGNYHDYESVQQLGVDEESYTCDYLQYVDTFIYFSHKLVCIPPPSWTNTLHRNGVLSLGTLLIEPQTKDVDRLLLQTMTKGSKEDVAHFPTAKKLADIAVHYGFDGWLVNIEKPFSMQSWNPCALESFLSQLRDDLGPSRGLIWYDALTAGNKVAYQNALSSSNVSFSRACGHLLTNYSWKESDAIHSKHLASQDEHLIPQNIFFGIDVWAQNKAPFTRRRLTYPEEGGGGTNVAVAVARLADLELSAGVFAPAWTFEHFSGGDSRVLEQVVWEGAPLPDNITCSCGDPQIQHRPNRGRGITRYAKQSPAGSESFFYTDFSRGFGGHTQAEAERLYEGKSKHSQLFSQSILPNILRSSVTDRVEGGVNVLSRSFEHLVGGAQLVVETHSLIPEGGATDFIYERWLPLFKLDMPADGSLQLSIRFNNLLQASDATTRFYLKFSDCYQFLSCDAKRIPDHPILKNGKGDHERLHEIGVHFQAPHLGEESCRVLEVQEICILPHLHNTVGQDLTIDDVCIAKLGEGESEHQRLYWRYYDEEKSGSPRSGVPSSDITGPFSHFLIKIDGLEIGRAYALEHVLPKMEDLEEGDVAVEIIGLGFDGRQLARIAKQVRVR</sequence>
<dbReference type="GO" id="GO:0005829">
    <property type="term" value="C:cytosol"/>
    <property type="evidence" value="ECO:0007669"/>
    <property type="project" value="UniProtKB-SubCell"/>
</dbReference>
<dbReference type="Proteomes" id="UP000800035">
    <property type="component" value="Unassembled WGS sequence"/>
</dbReference>
<dbReference type="InterPro" id="IPR032979">
    <property type="entry name" value="ENGase"/>
</dbReference>
<dbReference type="PANTHER" id="PTHR13246:SF1">
    <property type="entry name" value="CYTOSOLIC ENDO-BETA-N-ACETYLGLUCOSAMINIDASE"/>
    <property type="match status" value="1"/>
</dbReference>
<feature type="region of interest" description="Disordered" evidence="1">
    <location>
        <begin position="66"/>
        <end position="87"/>
    </location>
</feature>
<protein>
    <recommendedName>
        <fullName evidence="2">Cytosolic endo-beta-N-acetylglucosaminidase TIM barrel domain-containing protein</fullName>
    </recommendedName>
</protein>
<reference evidence="3" key="1">
    <citation type="journal article" date="2020" name="Stud. Mycol.">
        <title>101 Dothideomycetes genomes: a test case for predicting lifestyles and emergence of pathogens.</title>
        <authorList>
            <person name="Haridas S."/>
            <person name="Albert R."/>
            <person name="Binder M."/>
            <person name="Bloem J."/>
            <person name="Labutti K."/>
            <person name="Salamov A."/>
            <person name="Andreopoulos B."/>
            <person name="Baker S."/>
            <person name="Barry K."/>
            <person name="Bills G."/>
            <person name="Bluhm B."/>
            <person name="Cannon C."/>
            <person name="Castanera R."/>
            <person name="Culley D."/>
            <person name="Daum C."/>
            <person name="Ezra D."/>
            <person name="Gonzalez J."/>
            <person name="Henrissat B."/>
            <person name="Kuo A."/>
            <person name="Liang C."/>
            <person name="Lipzen A."/>
            <person name="Lutzoni F."/>
            <person name="Magnuson J."/>
            <person name="Mondo S."/>
            <person name="Nolan M."/>
            <person name="Ohm R."/>
            <person name="Pangilinan J."/>
            <person name="Park H.-J."/>
            <person name="Ramirez L."/>
            <person name="Alfaro M."/>
            <person name="Sun H."/>
            <person name="Tritt A."/>
            <person name="Yoshinaga Y."/>
            <person name="Zwiers L.-H."/>
            <person name="Turgeon B."/>
            <person name="Goodwin S."/>
            <person name="Spatafora J."/>
            <person name="Crous P."/>
            <person name="Grigoriev I."/>
        </authorList>
    </citation>
    <scope>NUCLEOTIDE SEQUENCE</scope>
    <source>
        <strain evidence="3">CBS 675.92</strain>
    </source>
</reference>
<evidence type="ECO:0000313" key="4">
    <source>
        <dbReference type="Proteomes" id="UP000800035"/>
    </source>
</evidence>
<gene>
    <name evidence="3" type="ORF">CC80DRAFT_464258</name>
</gene>
<name>A0A6A5UJX9_9PLEO</name>
<dbReference type="OrthoDB" id="284473at2759"/>
<proteinExistence type="predicted"/>
<dbReference type="Pfam" id="PF03644">
    <property type="entry name" value="Glyco_hydro_85"/>
    <property type="match status" value="1"/>
</dbReference>
<dbReference type="EMBL" id="ML976981">
    <property type="protein sequence ID" value="KAF1961387.1"/>
    <property type="molecule type" value="Genomic_DNA"/>
</dbReference>
<dbReference type="AlphaFoldDB" id="A0A6A5UJX9"/>
<dbReference type="InterPro" id="IPR005201">
    <property type="entry name" value="TIM_ENGase"/>
</dbReference>
<evidence type="ECO:0000313" key="3">
    <source>
        <dbReference type="EMBL" id="KAF1961387.1"/>
    </source>
</evidence>
<dbReference type="GO" id="GO:0033925">
    <property type="term" value="F:mannosyl-glycoprotein endo-beta-N-acetylglucosaminidase activity"/>
    <property type="evidence" value="ECO:0007669"/>
    <property type="project" value="UniProtKB-EC"/>
</dbReference>
<evidence type="ECO:0000259" key="2">
    <source>
        <dbReference type="Pfam" id="PF03644"/>
    </source>
</evidence>